<name>A0A922M6S3_SPOEX</name>
<reference evidence="1" key="1">
    <citation type="journal article" date="2021" name="G3 (Bethesda)">
        <title>Genome and transcriptome analysis of the beet armyworm Spodoptera exigua reveals targets for pest control. .</title>
        <authorList>
            <person name="Simon S."/>
            <person name="Breeschoten T."/>
            <person name="Jansen H.J."/>
            <person name="Dirks R.P."/>
            <person name="Schranz M.E."/>
            <person name="Ros V.I.D."/>
        </authorList>
    </citation>
    <scope>NUCLEOTIDE SEQUENCE</scope>
    <source>
        <strain evidence="1">TB_SE_WUR_2020</strain>
    </source>
</reference>
<sequence>MEYLYSVLRKDSRHQHLEPIGFKSPSFSSGSKLAWFEIHQNQDFALICPAQGYPVPIFRDILFLYSEPVGSKSPTFSNDVQFSGITRKTGQDFALLCQAQAFPVPIFR</sequence>
<dbReference type="EMBL" id="JACEFF010000772">
    <property type="protein sequence ID" value="KAH9631225.1"/>
    <property type="molecule type" value="Genomic_DNA"/>
</dbReference>
<protein>
    <submittedName>
        <fullName evidence="1">Uncharacterized protein</fullName>
    </submittedName>
</protein>
<comment type="caution">
    <text evidence="1">The sequence shown here is derived from an EMBL/GenBank/DDBJ whole genome shotgun (WGS) entry which is preliminary data.</text>
</comment>
<dbReference type="AlphaFoldDB" id="A0A922M6S3"/>
<organism evidence="1 2">
    <name type="scientific">Spodoptera exigua</name>
    <name type="common">Beet armyworm</name>
    <name type="synonym">Noctua fulgens</name>
    <dbReference type="NCBI Taxonomy" id="7107"/>
    <lineage>
        <taxon>Eukaryota</taxon>
        <taxon>Metazoa</taxon>
        <taxon>Ecdysozoa</taxon>
        <taxon>Arthropoda</taxon>
        <taxon>Hexapoda</taxon>
        <taxon>Insecta</taxon>
        <taxon>Pterygota</taxon>
        <taxon>Neoptera</taxon>
        <taxon>Endopterygota</taxon>
        <taxon>Lepidoptera</taxon>
        <taxon>Glossata</taxon>
        <taxon>Ditrysia</taxon>
        <taxon>Noctuoidea</taxon>
        <taxon>Noctuidae</taxon>
        <taxon>Amphipyrinae</taxon>
        <taxon>Spodoptera</taxon>
    </lineage>
</organism>
<dbReference type="Proteomes" id="UP000814243">
    <property type="component" value="Unassembled WGS sequence"/>
</dbReference>
<proteinExistence type="predicted"/>
<gene>
    <name evidence="1" type="ORF">HF086_005996</name>
</gene>
<accession>A0A922M6S3</accession>
<evidence type="ECO:0000313" key="2">
    <source>
        <dbReference type="Proteomes" id="UP000814243"/>
    </source>
</evidence>
<evidence type="ECO:0000313" key="1">
    <source>
        <dbReference type="EMBL" id="KAH9631225.1"/>
    </source>
</evidence>